<feature type="chain" id="PRO_5038396346" description="DUF4412 domain-containing protein" evidence="2">
    <location>
        <begin position="24"/>
        <end position="245"/>
    </location>
</feature>
<dbReference type="STRING" id="643648.Slip_2144"/>
<dbReference type="Gene3D" id="2.50.20.10">
    <property type="entry name" value="Lipoprotein localisation LolA/LolB/LppX"/>
    <property type="match status" value="1"/>
</dbReference>
<dbReference type="KEGG" id="slp:Slip_2144"/>
<feature type="signal peptide" evidence="2">
    <location>
        <begin position="1"/>
        <end position="23"/>
    </location>
</feature>
<dbReference type="SUPFAM" id="SSF89392">
    <property type="entry name" value="Prokaryotic lipoproteins and lipoprotein localization factors"/>
    <property type="match status" value="1"/>
</dbReference>
<dbReference type="eggNOG" id="COG2834">
    <property type="taxonomic scope" value="Bacteria"/>
</dbReference>
<evidence type="ECO:0008006" key="5">
    <source>
        <dbReference type="Google" id="ProtNLM"/>
    </source>
</evidence>
<protein>
    <recommendedName>
        <fullName evidence="5">DUF4412 domain-containing protein</fullName>
    </recommendedName>
</protein>
<dbReference type="PROSITE" id="PS51257">
    <property type="entry name" value="PROKAR_LIPOPROTEIN"/>
    <property type="match status" value="1"/>
</dbReference>
<dbReference type="HOGENOM" id="CLU_099781_0_0_9"/>
<keyword evidence="4" id="KW-1185">Reference proteome</keyword>
<evidence type="ECO:0000313" key="3">
    <source>
        <dbReference type="EMBL" id="ADI02887.1"/>
    </source>
</evidence>
<reference evidence="4" key="1">
    <citation type="journal article" date="2010" name="Stand. Genomic Sci.">
        <title>Complete genome sequence of Syntrophothermus lipocalidus type strain (TGB-C1T).</title>
        <authorList>
            <consortium name="US DOE Joint Genome Institute (JGI-PGF)"/>
            <person name="Djao O."/>
            <person name="Zhang X."/>
            <person name="Lucas S."/>
            <person name="Lapidus A."/>
            <person name="Glavina Del Rio T."/>
            <person name="Nolan M."/>
            <person name="Tice H."/>
            <person name="Cheng J."/>
            <person name="Han C."/>
            <person name="Tapia R."/>
            <person name="Goodwin L."/>
            <person name="Pitluck S."/>
            <person name="Liolios K."/>
            <person name="Ivanova N."/>
            <person name="Mavromatis K."/>
            <person name="Mikhailova N."/>
            <person name="Ovchinnikova G."/>
            <person name="Pati A."/>
            <person name="Brambilla E."/>
            <person name="Chen A."/>
            <person name="Palaniappan K."/>
            <person name="Land M."/>
            <person name="Hauser L."/>
            <person name="Chang Y."/>
            <person name="Jeffries C."/>
            <person name="Rohde M."/>
            <person name="Sikorski J."/>
            <person name="Spring S."/>
            <person name="Goker M."/>
            <person name="Detter J."/>
            <person name="Woyke T."/>
            <person name="Bristow J."/>
            <person name="Eisen J."/>
            <person name="Markowitz V."/>
            <person name="Hugenholtz P."/>
            <person name="Kyrpides N."/>
            <person name="Klenk H."/>
        </authorList>
    </citation>
    <scope>NUCLEOTIDE SEQUENCE [LARGE SCALE GENOMIC DNA]</scope>
    <source>
        <strain evidence="4">DSM 12680 / TGB-C1</strain>
    </source>
</reference>
<feature type="compositionally biased region" description="Polar residues" evidence="1">
    <location>
        <begin position="32"/>
        <end position="47"/>
    </location>
</feature>
<feature type="region of interest" description="Disordered" evidence="1">
    <location>
        <begin position="27"/>
        <end position="57"/>
    </location>
</feature>
<dbReference type="RefSeq" id="WP_013176289.1">
    <property type="nucleotide sequence ID" value="NC_014220.1"/>
</dbReference>
<accession>D7CJ09</accession>
<evidence type="ECO:0000313" key="4">
    <source>
        <dbReference type="Proteomes" id="UP000000378"/>
    </source>
</evidence>
<keyword evidence="2" id="KW-0732">Signal</keyword>
<evidence type="ECO:0000256" key="2">
    <source>
        <dbReference type="SAM" id="SignalP"/>
    </source>
</evidence>
<dbReference type="AlphaFoldDB" id="D7CJ09"/>
<sequence>MLKKIRVYGAVLLAMILCFSLTGCGPGESKNEPQGQSNQPSTKTQVSEPAKEESLSDVLAKGQGLKSMSYEFILTTPQGTQTGKVWLDGNRLKTDSTIEGKRIVTFFDRTTNTVITYYPEQNQAVKLSAGTDSNEAPSPTDYTGNLNPNKVKVIRTEIYDGARCKVLEMIAPSSQGEKVLLWVREDLGLPVRVETTAASGEKTIMEYKNIYVGSLPADTFELPPGVQVTDLNSMMNKLPANLPNR</sequence>
<dbReference type="InterPro" id="IPR029046">
    <property type="entry name" value="LolA/LolB/LppX"/>
</dbReference>
<evidence type="ECO:0000256" key="1">
    <source>
        <dbReference type="SAM" id="MobiDB-lite"/>
    </source>
</evidence>
<dbReference type="Proteomes" id="UP000000378">
    <property type="component" value="Chromosome"/>
</dbReference>
<name>D7CJ09_SYNLT</name>
<organism evidence="3 4">
    <name type="scientific">Syntrophothermus lipocalidus (strain DSM 12680 / TGB-C1)</name>
    <dbReference type="NCBI Taxonomy" id="643648"/>
    <lineage>
        <taxon>Bacteria</taxon>
        <taxon>Bacillati</taxon>
        <taxon>Bacillota</taxon>
        <taxon>Clostridia</taxon>
        <taxon>Eubacteriales</taxon>
        <taxon>Syntrophomonadaceae</taxon>
        <taxon>Syntrophothermus</taxon>
    </lineage>
</organism>
<dbReference type="OrthoDB" id="1807188at2"/>
<dbReference type="EMBL" id="CP002048">
    <property type="protein sequence ID" value="ADI02887.1"/>
    <property type="molecule type" value="Genomic_DNA"/>
</dbReference>
<gene>
    <name evidence="3" type="ordered locus">Slip_2144</name>
</gene>
<proteinExistence type="predicted"/>
<reference evidence="3 4" key="2">
    <citation type="journal article" date="2010" name="Stand. Genomic Sci.">
        <title>Complete genome sequence of Syntrophothermus lipocalidus type strain (TGB-C1).</title>
        <authorList>
            <person name="Djao O.D."/>
            <person name="Zhang X."/>
            <person name="Lucas S."/>
            <person name="Lapidus A."/>
            <person name="Del Rio T.G."/>
            <person name="Nolan M."/>
            <person name="Tice H."/>
            <person name="Cheng J.F."/>
            <person name="Han C."/>
            <person name="Tapia R."/>
            <person name="Goodwin L."/>
            <person name="Pitluck S."/>
            <person name="Liolios K."/>
            <person name="Ivanova N."/>
            <person name="Mavromatis K."/>
            <person name="Mikhailova N."/>
            <person name="Ovchinnikova G."/>
            <person name="Pati A."/>
            <person name="Brambilla E."/>
            <person name="Chen A."/>
            <person name="Palaniappan K."/>
            <person name="Land M."/>
            <person name="Hauser L."/>
            <person name="Chang Y.J."/>
            <person name="Jeffries C.D."/>
            <person name="Rohde M."/>
            <person name="Sikorski J."/>
            <person name="Spring S."/>
            <person name="Goker M."/>
            <person name="Detter J.C."/>
            <person name="Woyke T."/>
            <person name="Bristow J."/>
            <person name="Eisen J.A."/>
            <person name="Markowitz V."/>
            <person name="Hugenholtz P."/>
            <person name="Kyrpides N.C."/>
            <person name="Klenk H.P."/>
        </authorList>
    </citation>
    <scope>NUCLEOTIDE SEQUENCE [LARGE SCALE GENOMIC DNA]</scope>
    <source>
        <strain evidence="4">DSM 12680 / TGB-C1</strain>
    </source>
</reference>